<dbReference type="PROSITE" id="PS51462">
    <property type="entry name" value="NUDIX"/>
    <property type="match status" value="1"/>
</dbReference>
<dbReference type="NCBIfam" id="TIGR02258">
    <property type="entry name" value="2_5_ligase"/>
    <property type="match status" value="1"/>
</dbReference>
<feature type="active site" description="Proton donor" evidence="2">
    <location>
        <position position="39"/>
    </location>
</feature>
<organism evidence="4 5">
    <name type="scientific">Candidatus Veblenbacteria bacterium RIFOXYC1_FULL_42_9</name>
    <dbReference type="NCBI Taxonomy" id="1802427"/>
    <lineage>
        <taxon>Bacteria</taxon>
        <taxon>Candidatus Vebleniibacteriota</taxon>
    </lineage>
</organism>
<evidence type="ECO:0000256" key="1">
    <source>
        <dbReference type="ARBA" id="ARBA00022801"/>
    </source>
</evidence>
<dbReference type="InterPro" id="IPR015797">
    <property type="entry name" value="NUDIX_hydrolase-like_dom_sf"/>
</dbReference>
<dbReference type="SUPFAM" id="SSF55144">
    <property type="entry name" value="LigT-like"/>
    <property type="match status" value="1"/>
</dbReference>
<dbReference type="SUPFAM" id="SSF55811">
    <property type="entry name" value="Nudix"/>
    <property type="match status" value="1"/>
</dbReference>
<dbReference type="Gene3D" id="3.90.79.10">
    <property type="entry name" value="Nucleoside Triphosphate Pyrophosphohydrolase"/>
    <property type="match status" value="1"/>
</dbReference>
<keyword evidence="1 2" id="KW-0378">Hydrolase</keyword>
<feature type="short sequence motif" description="HXTX 1" evidence="2">
    <location>
        <begin position="39"/>
        <end position="42"/>
    </location>
</feature>
<feature type="domain" description="Nudix hydrolase" evidence="3">
    <location>
        <begin position="182"/>
        <end position="325"/>
    </location>
</feature>
<dbReference type="GO" id="GO:0004113">
    <property type="term" value="F:2',3'-cyclic-nucleotide 3'-phosphodiesterase activity"/>
    <property type="evidence" value="ECO:0007669"/>
    <property type="project" value="InterPro"/>
</dbReference>
<proteinExistence type="inferred from homology"/>
<accession>A0A1G2Q321</accession>
<dbReference type="Pfam" id="PF13563">
    <property type="entry name" value="2_5_RNA_ligase2"/>
    <property type="match status" value="1"/>
</dbReference>
<evidence type="ECO:0000259" key="3">
    <source>
        <dbReference type="PROSITE" id="PS51462"/>
    </source>
</evidence>
<feature type="active site" description="Proton acceptor" evidence="2">
    <location>
        <position position="122"/>
    </location>
</feature>
<name>A0A1G2Q321_9BACT</name>
<sequence>MRVFVAIELAPVWQEKITKATYPLRQTLRGKWVEQHNLHLTLAFIGEVKDTDSQVIAQQLKIAIAPIRTFELVLGNIVTLPPKSPRLIAFSFKPSADFLRLQQAVINSLKKIKIPASSLKPHLTLVRLKSPLFKSTLPVMPALNIKFTVNQLSLMQSTLTPTGPVYKRLEALKLSSKAPQGPLRPNIAICIINPKNEVLLIKHREHIKEYWQFPQGGVKTGDSFEQTVKHELKEELGLLNIHILKLRERIYKYNWPKKLIRTGQDLEKKGYIGQEQSLAIVKVNEIRPKLTPDPREAAAVHWFPISRVMKALNPIRRPMGKLAMVELNKMITKGS</sequence>
<dbReference type="Pfam" id="PF00293">
    <property type="entry name" value="NUDIX"/>
    <property type="match status" value="1"/>
</dbReference>
<feature type="short sequence motif" description="HXTX 2" evidence="2">
    <location>
        <begin position="122"/>
        <end position="125"/>
    </location>
</feature>
<dbReference type="Gene3D" id="3.90.1140.10">
    <property type="entry name" value="Cyclic phosphodiesterase"/>
    <property type="match status" value="1"/>
</dbReference>
<keyword evidence="4" id="KW-0436">Ligase</keyword>
<dbReference type="HAMAP" id="MF_01940">
    <property type="entry name" value="RNA_CPDase"/>
    <property type="match status" value="1"/>
</dbReference>
<dbReference type="GO" id="GO:0008664">
    <property type="term" value="F:RNA 2',3'-cyclic 3'-phosphodiesterase activity"/>
    <property type="evidence" value="ECO:0007669"/>
    <property type="project" value="UniProtKB-EC"/>
</dbReference>
<evidence type="ECO:0000313" key="5">
    <source>
        <dbReference type="Proteomes" id="UP000178199"/>
    </source>
</evidence>
<gene>
    <name evidence="4" type="ORF">A2429_01360</name>
</gene>
<comment type="caution">
    <text evidence="4">The sequence shown here is derived from an EMBL/GenBank/DDBJ whole genome shotgun (WGS) entry which is preliminary data.</text>
</comment>
<evidence type="ECO:0000313" key="4">
    <source>
        <dbReference type="EMBL" id="OHA54985.1"/>
    </source>
</evidence>
<dbReference type="InterPro" id="IPR009097">
    <property type="entry name" value="Cyclic_Pdiesterase"/>
</dbReference>
<dbReference type="AlphaFoldDB" id="A0A1G2Q321"/>
<dbReference type="EC" id="3.1.4.58" evidence="2"/>
<comment type="catalytic activity">
    <reaction evidence="2">
        <text>a 3'-end 2',3'-cyclophospho-ribonucleotide-RNA + H2O = a 3'-end 2'-phospho-ribonucleotide-RNA + H(+)</text>
        <dbReference type="Rhea" id="RHEA:11828"/>
        <dbReference type="Rhea" id="RHEA-COMP:10464"/>
        <dbReference type="Rhea" id="RHEA-COMP:17353"/>
        <dbReference type="ChEBI" id="CHEBI:15377"/>
        <dbReference type="ChEBI" id="CHEBI:15378"/>
        <dbReference type="ChEBI" id="CHEBI:83064"/>
        <dbReference type="ChEBI" id="CHEBI:173113"/>
        <dbReference type="EC" id="3.1.4.58"/>
    </reaction>
</comment>
<dbReference type="PANTHER" id="PTHR35561:SF1">
    <property type="entry name" value="RNA 2',3'-CYCLIC PHOSPHODIESTERASE"/>
    <property type="match status" value="1"/>
</dbReference>
<comment type="function">
    <text evidence="2">Hydrolyzes RNA 2',3'-cyclic phosphodiester to an RNA 2'-phosphomonoester.</text>
</comment>
<reference evidence="4 5" key="1">
    <citation type="journal article" date="2016" name="Nat. Commun.">
        <title>Thousands of microbial genomes shed light on interconnected biogeochemical processes in an aquifer system.</title>
        <authorList>
            <person name="Anantharaman K."/>
            <person name="Brown C.T."/>
            <person name="Hug L.A."/>
            <person name="Sharon I."/>
            <person name="Castelle C.J."/>
            <person name="Probst A.J."/>
            <person name="Thomas B.C."/>
            <person name="Singh A."/>
            <person name="Wilkins M.J."/>
            <person name="Karaoz U."/>
            <person name="Brodie E.L."/>
            <person name="Williams K.H."/>
            <person name="Hubbard S.S."/>
            <person name="Banfield J.F."/>
        </authorList>
    </citation>
    <scope>NUCLEOTIDE SEQUENCE [LARGE SCALE GENOMIC DNA]</scope>
</reference>
<dbReference type="EMBL" id="MHTD01000048">
    <property type="protein sequence ID" value="OHA54985.1"/>
    <property type="molecule type" value="Genomic_DNA"/>
</dbReference>
<dbReference type="PANTHER" id="PTHR35561">
    <property type="entry name" value="RNA 2',3'-CYCLIC PHOSPHODIESTERASE"/>
    <property type="match status" value="1"/>
</dbReference>
<dbReference type="Proteomes" id="UP000178199">
    <property type="component" value="Unassembled WGS sequence"/>
</dbReference>
<protein>
    <recommendedName>
        <fullName evidence="2">RNA 2',3'-cyclic phosphodiesterase</fullName>
        <shortName evidence="2">RNA 2',3'-CPDase</shortName>
        <ecNumber evidence="2">3.1.4.58</ecNumber>
    </recommendedName>
</protein>
<comment type="similarity">
    <text evidence="2">Belongs to the 2H phosphoesterase superfamily. ThpR family.</text>
</comment>
<evidence type="ECO:0000256" key="2">
    <source>
        <dbReference type="HAMAP-Rule" id="MF_01940"/>
    </source>
</evidence>
<dbReference type="GO" id="GO:0016874">
    <property type="term" value="F:ligase activity"/>
    <property type="evidence" value="ECO:0007669"/>
    <property type="project" value="UniProtKB-KW"/>
</dbReference>
<dbReference type="InterPro" id="IPR004175">
    <property type="entry name" value="RNA_CPDase"/>
</dbReference>
<dbReference type="InterPro" id="IPR000086">
    <property type="entry name" value="NUDIX_hydrolase_dom"/>
</dbReference>